<evidence type="ECO:0000256" key="3">
    <source>
        <dbReference type="ARBA" id="ARBA00038160"/>
    </source>
</evidence>
<keyword evidence="2" id="KW-0819">tRNA processing</keyword>
<evidence type="ECO:0000313" key="8">
    <source>
        <dbReference type="RefSeq" id="XP_004915853.1"/>
    </source>
</evidence>
<reference evidence="5" key="1">
    <citation type="journal article" date="2010" name="Science">
        <title>The genome of the Western clawed frog Xenopus tropicalis.</title>
        <authorList>
            <person name="Hellsten U."/>
            <person name="Harland R.M."/>
            <person name="Gilchrist M.J."/>
            <person name="Hendrix D."/>
            <person name="Jurka J."/>
            <person name="Kapitonov V."/>
            <person name="Ovcharenko I."/>
            <person name="Putnam N.H."/>
            <person name="Shu S."/>
            <person name="Taher L."/>
            <person name="Blitz I.L."/>
            <person name="Blumberg B."/>
            <person name="Dichmann D.S."/>
            <person name="Dubchak I."/>
            <person name="Amaya E."/>
            <person name="Detter J.C."/>
            <person name="Fletcher R."/>
            <person name="Gerhard D.S."/>
            <person name="Goodstein D."/>
            <person name="Graves T."/>
            <person name="Grigoriev I.V."/>
            <person name="Grimwood J."/>
            <person name="Kawashima T."/>
            <person name="Lindquist E."/>
            <person name="Lucas S.M."/>
            <person name="Mead P.E."/>
            <person name="Mitros T."/>
            <person name="Ogino H."/>
            <person name="Ohta Y."/>
            <person name="Poliakov A.V."/>
            <person name="Pollet N."/>
            <person name="Robert J."/>
            <person name="Salamov A."/>
            <person name="Sater A.K."/>
            <person name="Schmutz J."/>
            <person name="Terry A."/>
            <person name="Vize P.D."/>
            <person name="Warren W.C."/>
            <person name="Wells D."/>
            <person name="Wills A."/>
            <person name="Wilson R.K."/>
            <person name="Zimmerman L.B."/>
            <person name="Zorn A.M."/>
            <person name="Grainger R."/>
            <person name="Grammer T."/>
            <person name="Khokha M.K."/>
            <person name="Richardson P.M."/>
            <person name="Rokhsar D.S."/>
        </authorList>
    </citation>
    <scope>NUCLEOTIDE SEQUENCE [LARGE SCALE GENOMIC DNA]</scope>
    <source>
        <strain evidence="5">Nigerian</strain>
    </source>
</reference>
<dbReference type="GO" id="GO:0002100">
    <property type="term" value="P:tRNA wobble adenosine to inosine editing"/>
    <property type="evidence" value="ECO:0007669"/>
    <property type="project" value="InterPro"/>
</dbReference>
<keyword evidence="6" id="KW-1185">Reference proteome</keyword>
<dbReference type="GO" id="GO:0005634">
    <property type="term" value="C:nucleus"/>
    <property type="evidence" value="ECO:0000318"/>
    <property type="project" value="GO_Central"/>
</dbReference>
<dbReference type="RefSeq" id="XP_004915852.1">
    <property type="nucleotide sequence ID" value="XM_004915795.4"/>
</dbReference>
<accession>A0A803K3R0</accession>
<evidence type="ECO:0000313" key="10">
    <source>
        <dbReference type="Xenbase" id="XB-GENE-952972"/>
    </source>
</evidence>
<comment type="cofactor">
    <cofactor evidence="1">
        <name>Zn(2+)</name>
        <dbReference type="ChEBI" id="CHEBI:29105"/>
    </cofactor>
</comment>
<gene>
    <name evidence="5 7 8 9 10" type="primary">minpp1</name>
</gene>
<evidence type="ECO:0000313" key="6">
    <source>
        <dbReference type="Proteomes" id="UP000008143"/>
    </source>
</evidence>
<dbReference type="Pfam" id="PF00383">
    <property type="entry name" value="dCMP_cyt_deam_1"/>
    <property type="match status" value="1"/>
</dbReference>
<reference evidence="7 8" key="3">
    <citation type="submission" date="2025-04" db="UniProtKB">
        <authorList>
            <consortium name="RefSeq"/>
        </authorList>
    </citation>
    <scope>IDENTIFICATION</scope>
    <source>
        <strain evidence="7 8">Nigerian</strain>
        <tissue evidence="7 8">Liver and blood</tissue>
    </source>
</reference>
<dbReference type="Gene3D" id="3.40.140.10">
    <property type="entry name" value="Cytidine Deaminase, domain 2"/>
    <property type="match status" value="1"/>
</dbReference>
<evidence type="ECO:0000313" key="7">
    <source>
        <dbReference type="RefSeq" id="XP_004915852.1"/>
    </source>
</evidence>
<dbReference type="OrthoDB" id="6509975at2759"/>
<dbReference type="GeneTree" id="ENSGT00390000010706"/>
<evidence type="ECO:0000313" key="9">
    <source>
        <dbReference type="RefSeq" id="XP_004915854.1"/>
    </source>
</evidence>
<feature type="domain" description="CMP/dCMP-type deaminase" evidence="4">
    <location>
        <begin position="201"/>
        <end position="406"/>
    </location>
</feature>
<dbReference type="InterPro" id="IPR002125">
    <property type="entry name" value="CMP_dCMP_dom"/>
</dbReference>
<evidence type="ECO:0000256" key="2">
    <source>
        <dbReference type="ARBA" id="ARBA00022694"/>
    </source>
</evidence>
<dbReference type="Xenbase" id="XB-GENE-952972">
    <property type="gene designation" value="minpp1"/>
</dbReference>
<proteinExistence type="inferred from homology"/>
<dbReference type="SUPFAM" id="SSF53927">
    <property type="entry name" value="Cytidine deaminase-like"/>
    <property type="match status" value="1"/>
</dbReference>
<dbReference type="GO" id="GO:0046872">
    <property type="term" value="F:metal ion binding"/>
    <property type="evidence" value="ECO:0007669"/>
    <property type="project" value="UniProtKB-KW"/>
</dbReference>
<dbReference type="AlphaFoldDB" id="A0A803K3R0"/>
<name>A0A803K3R0_XENTR</name>
<dbReference type="PROSITE" id="PS51747">
    <property type="entry name" value="CYT_DCMP_DEAMINASES_2"/>
    <property type="match status" value="1"/>
</dbReference>
<dbReference type="PANTHER" id="PTHR11079">
    <property type="entry name" value="CYTOSINE DEAMINASE FAMILY MEMBER"/>
    <property type="match status" value="1"/>
</dbReference>
<dbReference type="InterPro" id="IPR016193">
    <property type="entry name" value="Cytidine_deaminase-like"/>
</dbReference>
<dbReference type="CTD" id="9562"/>
<evidence type="ECO:0000259" key="4">
    <source>
        <dbReference type="PROSITE" id="PS51747"/>
    </source>
</evidence>
<comment type="similarity">
    <text evidence="3">Belongs to the cytidine and deoxycytidylate deaminase family. ADAT3 subfamily.</text>
</comment>
<protein>
    <submittedName>
        <fullName evidence="7 8">Multiple inositol polyphosphate phosphatase 1 isoform X2</fullName>
    </submittedName>
    <submittedName>
        <fullName evidence="5">Multiple inositol-polyphosphate phosphatase 1</fullName>
    </submittedName>
</protein>
<dbReference type="PANTHER" id="PTHR11079:SF156">
    <property type="entry name" value="INACTIVE TRNA-SPECIFIC ADENOSINE DEAMINASE-LIKE PROTEIN 3-RELATED"/>
    <property type="match status" value="1"/>
</dbReference>
<dbReference type="Proteomes" id="UP000008143">
    <property type="component" value="Chromosome 7"/>
</dbReference>
<dbReference type="AGR" id="Xenbase:XB-GENE-952972"/>
<dbReference type="Ensembl" id="ENSXETT00000111494">
    <property type="protein sequence ID" value="ENSXETP00000104108"/>
    <property type="gene ID" value="ENSXETG00000043883"/>
</dbReference>
<dbReference type="Ensembl" id="ENSXETT00000117073">
    <property type="protein sequence ID" value="ENSXETP00000114984"/>
    <property type="gene ID" value="ENSXETG00000043883"/>
</dbReference>
<dbReference type="RefSeq" id="XP_004915854.1">
    <property type="nucleotide sequence ID" value="XM_004915797.4"/>
</dbReference>
<evidence type="ECO:0000313" key="5">
    <source>
        <dbReference type="Ensembl" id="ENSXETP00000114984"/>
    </source>
</evidence>
<dbReference type="GeneID" id="100493648"/>
<dbReference type="GO" id="GO:0052717">
    <property type="term" value="F:tRNA-specific adenosine-34 deaminase activity"/>
    <property type="evidence" value="ECO:0007669"/>
    <property type="project" value="UniProtKB-EC"/>
</dbReference>
<sequence>MAPSADGPGISPTWHPIPVLSVEEEQELREAEAGYISPPLTAVFAAPILDKRQISRLSQAICSEYPLPEMLRFLKRVRCCASRHEFLLRLATKGEEEDVLKPRVNQSDSELADLAKSQNNVYSSDSWTVPSLTDIFLDKVFDLQGLGDPFLVYVPARAPRNPKEQQLWSGYWPSTYHAKGKAEVNAEESLRGKQISEEERSRIGRYMGTAVEAARASQARGGKGVGAVVVDPRNGEVLAISSDRTDEDGGPLLHACMVAIDMVARKQGGGAYACLKESNGELGMARDRITDKRNRQFIHTEETGEKLEQGDIEGGNNNEQSDILRDITDGAKRKRLEESTEGEEVPYLCTGYEIYVTREPCVMCAMALLHSRIFSVYYGCATPGGALGTCYRLHCGPGLNHRFQVYRGIMEDECQKLICPGNS</sequence>
<reference evidence="5" key="2">
    <citation type="submission" date="2021-03" db="UniProtKB">
        <authorList>
            <consortium name="Ensembl"/>
        </authorList>
    </citation>
    <scope>IDENTIFICATION</scope>
</reference>
<dbReference type="RefSeq" id="XP_004915853.1">
    <property type="nucleotide sequence ID" value="XM_004915796.4"/>
</dbReference>
<evidence type="ECO:0000256" key="1">
    <source>
        <dbReference type="ARBA" id="ARBA00001947"/>
    </source>
</evidence>
<organism evidence="5">
    <name type="scientific">Xenopus tropicalis</name>
    <name type="common">Western clawed frog</name>
    <name type="synonym">Silurana tropicalis</name>
    <dbReference type="NCBI Taxonomy" id="8364"/>
    <lineage>
        <taxon>Eukaryota</taxon>
        <taxon>Metazoa</taxon>
        <taxon>Chordata</taxon>
        <taxon>Craniata</taxon>
        <taxon>Vertebrata</taxon>
        <taxon>Euteleostomi</taxon>
        <taxon>Amphibia</taxon>
        <taxon>Batrachia</taxon>
        <taxon>Anura</taxon>
        <taxon>Pipoidea</taxon>
        <taxon>Pipidae</taxon>
        <taxon>Xenopodinae</taxon>
        <taxon>Xenopus</taxon>
        <taxon>Silurana</taxon>
    </lineage>
</organism>
<dbReference type="GO" id="GO:0005737">
    <property type="term" value="C:cytoplasm"/>
    <property type="evidence" value="ECO:0000318"/>
    <property type="project" value="GO_Central"/>
</dbReference>